<evidence type="ECO:0000313" key="1">
    <source>
        <dbReference type="Ensembl" id="ENSDCDP00010050360.1"/>
    </source>
</evidence>
<protein>
    <submittedName>
        <fullName evidence="1">Uncharacterized protein</fullName>
    </submittedName>
</protein>
<reference evidence="1 2" key="1">
    <citation type="submission" date="2020-06" db="EMBL/GenBank/DDBJ databases">
        <authorList>
            <consortium name="Wellcome Sanger Institute Data Sharing"/>
        </authorList>
    </citation>
    <scope>NUCLEOTIDE SEQUENCE [LARGE SCALE GENOMIC DNA]</scope>
</reference>
<dbReference type="AlphaFoldDB" id="A0AAY4DYH4"/>
<accession>A0AAY4DYH4</accession>
<sequence length="82" mass="9692">MVTSKEAVRRQRRRDLDARRSKLRVRLGACLQRWVDLKDRLGFSLHSQLAQYLLHRCPTLPSPPKSPALRCHWRCSYGFDQC</sequence>
<name>A0AAY4DYH4_9TELE</name>
<dbReference type="Ensembl" id="ENSDCDT00010060782.1">
    <property type="protein sequence ID" value="ENSDCDP00010050360.1"/>
    <property type="gene ID" value="ENSDCDG00010029876.1"/>
</dbReference>
<keyword evidence="2" id="KW-1185">Reference proteome</keyword>
<dbReference type="GeneTree" id="ENSGT00970000197265"/>
<evidence type="ECO:0000313" key="2">
    <source>
        <dbReference type="Proteomes" id="UP000694580"/>
    </source>
</evidence>
<organism evidence="1 2">
    <name type="scientific">Denticeps clupeoides</name>
    <name type="common">denticle herring</name>
    <dbReference type="NCBI Taxonomy" id="299321"/>
    <lineage>
        <taxon>Eukaryota</taxon>
        <taxon>Metazoa</taxon>
        <taxon>Chordata</taxon>
        <taxon>Craniata</taxon>
        <taxon>Vertebrata</taxon>
        <taxon>Euteleostomi</taxon>
        <taxon>Actinopterygii</taxon>
        <taxon>Neopterygii</taxon>
        <taxon>Teleostei</taxon>
        <taxon>Clupei</taxon>
        <taxon>Clupeiformes</taxon>
        <taxon>Denticipitoidei</taxon>
        <taxon>Denticipitidae</taxon>
        <taxon>Denticeps</taxon>
    </lineage>
</organism>
<reference evidence="1" key="3">
    <citation type="submission" date="2025-09" db="UniProtKB">
        <authorList>
            <consortium name="Ensembl"/>
        </authorList>
    </citation>
    <scope>IDENTIFICATION</scope>
</reference>
<proteinExistence type="predicted"/>
<dbReference type="Proteomes" id="UP000694580">
    <property type="component" value="Chromosome 13"/>
</dbReference>
<reference evidence="1" key="2">
    <citation type="submission" date="2025-08" db="UniProtKB">
        <authorList>
            <consortium name="Ensembl"/>
        </authorList>
    </citation>
    <scope>IDENTIFICATION</scope>
</reference>